<evidence type="ECO:0000256" key="2">
    <source>
        <dbReference type="SAM" id="Phobius"/>
    </source>
</evidence>
<feature type="region of interest" description="Disordered" evidence="1">
    <location>
        <begin position="306"/>
        <end position="470"/>
    </location>
</feature>
<dbReference type="Proteomes" id="UP000053593">
    <property type="component" value="Unassembled WGS sequence"/>
</dbReference>
<dbReference type="OrthoDB" id="10627331at2759"/>
<reference evidence="3 4" key="1">
    <citation type="submission" date="2014-04" db="EMBL/GenBank/DDBJ databases">
        <title>Evolutionary Origins and Diversification of the Mycorrhizal Mutualists.</title>
        <authorList>
            <consortium name="DOE Joint Genome Institute"/>
            <consortium name="Mycorrhizal Genomics Consortium"/>
            <person name="Kohler A."/>
            <person name="Kuo A."/>
            <person name="Nagy L.G."/>
            <person name="Floudas D."/>
            <person name="Copeland A."/>
            <person name="Barry K.W."/>
            <person name="Cichocki N."/>
            <person name="Veneault-Fourrey C."/>
            <person name="LaButti K."/>
            <person name="Lindquist E.A."/>
            <person name="Lipzen A."/>
            <person name="Lundell T."/>
            <person name="Morin E."/>
            <person name="Murat C."/>
            <person name="Riley R."/>
            <person name="Ohm R."/>
            <person name="Sun H."/>
            <person name="Tunlid A."/>
            <person name="Henrissat B."/>
            <person name="Grigoriev I.V."/>
            <person name="Hibbett D.S."/>
            <person name="Martin F."/>
        </authorList>
    </citation>
    <scope>NUCLEOTIDE SEQUENCE [LARGE SCALE GENOMIC DNA]</scope>
    <source>
        <strain evidence="3 4">FD-317 M1</strain>
    </source>
</reference>
<proteinExistence type="predicted"/>
<feature type="compositionally biased region" description="Basic and acidic residues" evidence="1">
    <location>
        <begin position="404"/>
        <end position="441"/>
    </location>
</feature>
<keyword evidence="2" id="KW-1133">Transmembrane helix</keyword>
<dbReference type="EMBL" id="KN834792">
    <property type="protein sequence ID" value="KIK57178.1"/>
    <property type="molecule type" value="Genomic_DNA"/>
</dbReference>
<feature type="region of interest" description="Disordered" evidence="1">
    <location>
        <begin position="277"/>
        <end position="296"/>
    </location>
</feature>
<evidence type="ECO:0000313" key="4">
    <source>
        <dbReference type="Proteomes" id="UP000053593"/>
    </source>
</evidence>
<gene>
    <name evidence="3" type="ORF">GYMLUDRAFT_763085</name>
</gene>
<feature type="compositionally biased region" description="Low complexity" evidence="1">
    <location>
        <begin position="279"/>
        <end position="295"/>
    </location>
</feature>
<feature type="transmembrane region" description="Helical" evidence="2">
    <location>
        <begin position="12"/>
        <end position="35"/>
    </location>
</feature>
<keyword evidence="4" id="KW-1185">Reference proteome</keyword>
<name>A0A0D0CPE4_9AGAR</name>
<evidence type="ECO:0000256" key="1">
    <source>
        <dbReference type="SAM" id="MobiDB-lite"/>
    </source>
</evidence>
<protein>
    <submittedName>
        <fullName evidence="3">Uncharacterized protein</fullName>
    </submittedName>
</protein>
<feature type="region of interest" description="Disordered" evidence="1">
    <location>
        <begin position="41"/>
        <end position="72"/>
    </location>
</feature>
<organism evidence="3 4">
    <name type="scientific">Collybiopsis luxurians FD-317 M1</name>
    <dbReference type="NCBI Taxonomy" id="944289"/>
    <lineage>
        <taxon>Eukaryota</taxon>
        <taxon>Fungi</taxon>
        <taxon>Dikarya</taxon>
        <taxon>Basidiomycota</taxon>
        <taxon>Agaricomycotina</taxon>
        <taxon>Agaricomycetes</taxon>
        <taxon>Agaricomycetidae</taxon>
        <taxon>Agaricales</taxon>
        <taxon>Marasmiineae</taxon>
        <taxon>Omphalotaceae</taxon>
        <taxon>Collybiopsis</taxon>
        <taxon>Collybiopsis luxurians</taxon>
    </lineage>
</organism>
<dbReference type="AlphaFoldDB" id="A0A0D0CPE4"/>
<feature type="region of interest" description="Disordered" evidence="1">
    <location>
        <begin position="214"/>
        <end position="250"/>
    </location>
</feature>
<keyword evidence="2" id="KW-0472">Membrane</keyword>
<sequence length="470" mass="50896">MGSDNGGNGTSFAYSWLLSFLFKIMTLIVFLTVLARDNANSNPSSISHQRADSPPLPTVNAPVSEDDGEDEDDFADALPLFTRPRNSQTSHARQTSVVSMYTAGEMHEIIDLLGPTVDAPVDRPRHDRARSDDLAETFIDPLLHSPVSDDESENEVDIPQIISTMSSSGRSRKSYASYASSYSSYSQPSEYELVTSDGEIERVYLPPSPTYPGFHLPRSRASGISEAPSLSSSRSRSSFSSSSSGLLLPPTPGLASPAEYVDGHALPIIVERQNESQDWDLSSGSSESLSPSDTLVASWPKHKSTLQWKLPNKPPPKEIIIEEPRRPASPTPPSPADSQTSPLSPISPKTPISPYLLSPASPTASTFSSKKGSLSRLLKKDKLHPSDSTASLASQISQLPLDNKALKAEEKRRKKEEAKLRTERLAAELKSRAKQRSRAEADNASTISADRKKREPGAMYGGLGQAGLVL</sequence>
<dbReference type="HOGENOM" id="CLU_581476_0_0_1"/>
<evidence type="ECO:0000313" key="3">
    <source>
        <dbReference type="EMBL" id="KIK57178.1"/>
    </source>
</evidence>
<feature type="compositionally biased region" description="Low complexity" evidence="1">
    <location>
        <begin position="225"/>
        <end position="250"/>
    </location>
</feature>
<feature type="compositionally biased region" description="Polar residues" evidence="1">
    <location>
        <begin position="386"/>
        <end position="400"/>
    </location>
</feature>
<feature type="compositionally biased region" description="Basic and acidic residues" evidence="1">
    <location>
        <begin position="315"/>
        <end position="326"/>
    </location>
</feature>
<feature type="compositionally biased region" description="Gly residues" evidence="1">
    <location>
        <begin position="459"/>
        <end position="470"/>
    </location>
</feature>
<feature type="compositionally biased region" description="Low complexity" evidence="1">
    <location>
        <begin position="358"/>
        <end position="376"/>
    </location>
</feature>
<keyword evidence="2" id="KW-0812">Transmembrane</keyword>
<accession>A0A0D0CPE4</accession>